<evidence type="ECO:0000256" key="4">
    <source>
        <dbReference type="ARBA" id="ARBA00022801"/>
    </source>
</evidence>
<organism evidence="6 7">
    <name type="scientific">Aspergillus pseudoustus</name>
    <dbReference type="NCBI Taxonomy" id="1810923"/>
    <lineage>
        <taxon>Eukaryota</taxon>
        <taxon>Fungi</taxon>
        <taxon>Dikarya</taxon>
        <taxon>Ascomycota</taxon>
        <taxon>Pezizomycotina</taxon>
        <taxon>Eurotiomycetes</taxon>
        <taxon>Eurotiomycetidae</taxon>
        <taxon>Eurotiales</taxon>
        <taxon>Aspergillaceae</taxon>
        <taxon>Aspergillus</taxon>
        <taxon>Aspergillus subgen. Nidulantes</taxon>
    </lineage>
</organism>
<dbReference type="PROSITE" id="PS00571">
    <property type="entry name" value="AMIDASES"/>
    <property type="match status" value="1"/>
</dbReference>
<accession>A0ABR4IY73</accession>
<evidence type="ECO:0000256" key="3">
    <source>
        <dbReference type="ARBA" id="ARBA00012922"/>
    </source>
</evidence>
<dbReference type="InterPro" id="IPR036928">
    <property type="entry name" value="AS_sf"/>
</dbReference>
<evidence type="ECO:0000256" key="2">
    <source>
        <dbReference type="ARBA" id="ARBA00009199"/>
    </source>
</evidence>
<feature type="domain" description="Amidase" evidence="5">
    <location>
        <begin position="84"/>
        <end position="525"/>
    </location>
</feature>
<dbReference type="PIRSF" id="PIRSF001221">
    <property type="entry name" value="Amidase_fungi"/>
    <property type="match status" value="1"/>
</dbReference>
<evidence type="ECO:0000256" key="1">
    <source>
        <dbReference type="ARBA" id="ARBA00001311"/>
    </source>
</evidence>
<comment type="similarity">
    <text evidence="2">Belongs to the amidase family.</text>
</comment>
<keyword evidence="7" id="KW-1185">Reference proteome</keyword>
<dbReference type="Pfam" id="PF01425">
    <property type="entry name" value="Amidase"/>
    <property type="match status" value="1"/>
</dbReference>
<dbReference type="SUPFAM" id="SSF75304">
    <property type="entry name" value="Amidase signature (AS) enzymes"/>
    <property type="match status" value="1"/>
</dbReference>
<comment type="catalytic activity">
    <reaction evidence="1">
        <text>a monocarboxylic acid amide + H2O = a monocarboxylate + NH4(+)</text>
        <dbReference type="Rhea" id="RHEA:12020"/>
        <dbReference type="ChEBI" id="CHEBI:15377"/>
        <dbReference type="ChEBI" id="CHEBI:28938"/>
        <dbReference type="ChEBI" id="CHEBI:35757"/>
        <dbReference type="ChEBI" id="CHEBI:83628"/>
        <dbReference type="EC" id="3.5.1.4"/>
    </reaction>
</comment>
<dbReference type="PANTHER" id="PTHR46072:SF5">
    <property type="entry name" value="GENERAL AMIDASE-C"/>
    <property type="match status" value="1"/>
</dbReference>
<dbReference type="EMBL" id="JBFXLU010000256">
    <property type="protein sequence ID" value="KAL2832732.1"/>
    <property type="molecule type" value="Genomic_DNA"/>
</dbReference>
<evidence type="ECO:0000259" key="5">
    <source>
        <dbReference type="Pfam" id="PF01425"/>
    </source>
</evidence>
<keyword evidence="4" id="KW-0378">Hydrolase</keyword>
<dbReference type="Gene3D" id="3.90.1300.10">
    <property type="entry name" value="Amidase signature (AS) domain"/>
    <property type="match status" value="1"/>
</dbReference>
<name>A0ABR4IY73_9EURO</name>
<sequence length="560" mass="61252">MPVDVDFEAMVTAKRADQISRIPAEWLLPEAITSRVSPATSEISAFGLFQETTLLTAREREITESYDATSLLEKLASGQLSSLEVTIAFCKRAAIAHQLTNCLTEIFFQKAIMRAKECDRYLSEKGTTMGPFHGLPISVKDVFMVEGEVATMGFVSYLEKPPATHNSVIIQMLLDAGAVLFCKTNVPQTLFVCDSENNVFGTTMNPHRLSLTSGGSSSGEGALIGFRGSVMGVGTDIGGSVRAPSLCCGTFGFKPTVDRLPWAGQQEHLRAGWPGVLPTSGPLATSARDLSLFTKTIISRQPWLQDATCLAIPWREVPRILNPKLTIGVWLEDNELPVTPPVLRCLRAAADKLRGEGHTITFLKCPSLVELIEVAKLGYRFDTSGTMQSHLRDESPIEPVINMEAALDNGPISLDSVWEFGAGRDTFRQRWGQIWRDNNLDVLICPGSRQVAPLHGQYGVPIYTAIWNFLDFPAAVIPFGKVDKSLDAKQMRDGSVPLHYDVNVVDGMPCSVQVVGWRYMDEETLSATEIIAECLSRHEKPLNGHVLVDSGRKGSGSAKL</sequence>
<comment type="caution">
    <text evidence="6">The sequence shown here is derived from an EMBL/GenBank/DDBJ whole genome shotgun (WGS) entry which is preliminary data.</text>
</comment>
<dbReference type="InterPro" id="IPR023631">
    <property type="entry name" value="Amidase_dom"/>
</dbReference>
<protein>
    <recommendedName>
        <fullName evidence="3">amidase</fullName>
        <ecNumber evidence="3">3.5.1.4</ecNumber>
    </recommendedName>
</protein>
<evidence type="ECO:0000313" key="7">
    <source>
        <dbReference type="Proteomes" id="UP001610446"/>
    </source>
</evidence>
<dbReference type="PANTHER" id="PTHR46072">
    <property type="entry name" value="AMIDASE-RELATED-RELATED"/>
    <property type="match status" value="1"/>
</dbReference>
<evidence type="ECO:0000313" key="6">
    <source>
        <dbReference type="EMBL" id="KAL2832732.1"/>
    </source>
</evidence>
<proteinExistence type="inferred from homology"/>
<dbReference type="EC" id="3.5.1.4" evidence="3"/>
<reference evidence="6 7" key="1">
    <citation type="submission" date="2024-07" db="EMBL/GenBank/DDBJ databases">
        <title>Section-level genome sequencing and comparative genomics of Aspergillus sections Usti and Cavernicolus.</title>
        <authorList>
            <consortium name="Lawrence Berkeley National Laboratory"/>
            <person name="Nybo J.L."/>
            <person name="Vesth T.C."/>
            <person name="Theobald S."/>
            <person name="Frisvad J.C."/>
            <person name="Larsen T.O."/>
            <person name="Kjaerboelling I."/>
            <person name="Rothschild-Mancinelli K."/>
            <person name="Lyhne E.K."/>
            <person name="Kogle M.E."/>
            <person name="Barry K."/>
            <person name="Clum A."/>
            <person name="Na H."/>
            <person name="Ledsgaard L."/>
            <person name="Lin J."/>
            <person name="Lipzen A."/>
            <person name="Kuo A."/>
            <person name="Riley R."/>
            <person name="Mondo S."/>
            <person name="Labutti K."/>
            <person name="Haridas S."/>
            <person name="Pangalinan J."/>
            <person name="Salamov A.A."/>
            <person name="Simmons B.A."/>
            <person name="Magnuson J.K."/>
            <person name="Chen J."/>
            <person name="Drula E."/>
            <person name="Henrissat B."/>
            <person name="Wiebenga A."/>
            <person name="Lubbers R.J."/>
            <person name="Gomes A.C."/>
            <person name="Makela M.R."/>
            <person name="Stajich J."/>
            <person name="Grigoriev I.V."/>
            <person name="Mortensen U.H."/>
            <person name="De Vries R.P."/>
            <person name="Baker S.E."/>
            <person name="Andersen M.R."/>
        </authorList>
    </citation>
    <scope>NUCLEOTIDE SEQUENCE [LARGE SCALE GENOMIC DNA]</scope>
    <source>
        <strain evidence="6 7">CBS 123904</strain>
    </source>
</reference>
<dbReference type="InterPro" id="IPR020556">
    <property type="entry name" value="Amidase_CS"/>
</dbReference>
<dbReference type="Proteomes" id="UP001610446">
    <property type="component" value="Unassembled WGS sequence"/>
</dbReference>
<gene>
    <name evidence="6" type="ORF">BJY01DRAFT_239692</name>
</gene>